<sequence length="85" mass="9868">MGELWLSNIQKETSDDEIRQFLCGYGFPSFDWIQRIDGTGTSPAALLGFNEVHGYALRGLQSRVHNLFWKNRTVTVQVLPERYEY</sequence>
<protein>
    <submittedName>
        <fullName evidence="1">RNA-binding protein</fullName>
    </submittedName>
</protein>
<dbReference type="Proteomes" id="UP000826462">
    <property type="component" value="Chromosome 2"/>
</dbReference>
<reference evidence="1 2" key="1">
    <citation type="submission" date="2021-07" db="EMBL/GenBank/DDBJ databases">
        <title>Paraburkholderia edwinii protects Aspergillus sp. from phenazines by acting as a toxin sponge.</title>
        <authorList>
            <person name="Dahlstrom K.M."/>
            <person name="Newman D.K."/>
        </authorList>
    </citation>
    <scope>NUCLEOTIDE SEQUENCE [LARGE SCALE GENOMIC DNA]</scope>
    <source>
        <strain evidence="1 2">Pe01</strain>
    </source>
</reference>
<dbReference type="EMBL" id="CP080096">
    <property type="protein sequence ID" value="QYD73533.1"/>
    <property type="molecule type" value="Genomic_DNA"/>
</dbReference>
<accession>A0ABX8UWZ9</accession>
<dbReference type="RefSeq" id="WP_219803371.1">
    <property type="nucleotide sequence ID" value="NZ_CP080096.1"/>
</dbReference>
<evidence type="ECO:0000313" key="2">
    <source>
        <dbReference type="Proteomes" id="UP000826462"/>
    </source>
</evidence>
<name>A0ABX8UWZ9_9BURK</name>
<evidence type="ECO:0000313" key="1">
    <source>
        <dbReference type="EMBL" id="QYD73533.1"/>
    </source>
</evidence>
<organism evidence="1 2">
    <name type="scientific">Paraburkholderia edwinii</name>
    <dbReference type="NCBI Taxonomy" id="2861782"/>
    <lineage>
        <taxon>Bacteria</taxon>
        <taxon>Pseudomonadati</taxon>
        <taxon>Pseudomonadota</taxon>
        <taxon>Betaproteobacteria</taxon>
        <taxon>Burkholderiales</taxon>
        <taxon>Burkholderiaceae</taxon>
        <taxon>Paraburkholderia</taxon>
    </lineage>
</organism>
<gene>
    <name evidence="1" type="ORF">KZJ38_28355</name>
</gene>
<keyword evidence="2" id="KW-1185">Reference proteome</keyword>
<proteinExistence type="predicted"/>